<organism evidence="1 2">
    <name type="scientific">Russula ochroleuca</name>
    <dbReference type="NCBI Taxonomy" id="152965"/>
    <lineage>
        <taxon>Eukaryota</taxon>
        <taxon>Fungi</taxon>
        <taxon>Dikarya</taxon>
        <taxon>Basidiomycota</taxon>
        <taxon>Agaricomycotina</taxon>
        <taxon>Agaricomycetes</taxon>
        <taxon>Russulales</taxon>
        <taxon>Russulaceae</taxon>
        <taxon>Russula</taxon>
    </lineage>
</organism>
<dbReference type="Proteomes" id="UP000759537">
    <property type="component" value="Unassembled WGS sequence"/>
</dbReference>
<protein>
    <submittedName>
        <fullName evidence="1">Uncharacterized protein</fullName>
    </submittedName>
</protein>
<keyword evidence="2" id="KW-1185">Reference proteome</keyword>
<dbReference type="EMBL" id="WHVB01000149">
    <property type="protein sequence ID" value="KAF8460873.1"/>
    <property type="molecule type" value="Genomic_DNA"/>
</dbReference>
<comment type="caution">
    <text evidence="1">The sequence shown here is derived from an EMBL/GenBank/DDBJ whole genome shotgun (WGS) entry which is preliminary data.</text>
</comment>
<sequence length="70" mass="7757">MQMLVLTCFARAIPSPAPVFVPDLFFHLGCTSSRTMQALSVLDLDVEHRKTYDSFTTVERVSSSVAGKHI</sequence>
<proteinExistence type="predicted"/>
<reference evidence="1" key="1">
    <citation type="submission" date="2019-10" db="EMBL/GenBank/DDBJ databases">
        <authorList>
            <consortium name="DOE Joint Genome Institute"/>
            <person name="Kuo A."/>
            <person name="Miyauchi S."/>
            <person name="Kiss E."/>
            <person name="Drula E."/>
            <person name="Kohler A."/>
            <person name="Sanchez-Garcia M."/>
            <person name="Andreopoulos B."/>
            <person name="Barry K.W."/>
            <person name="Bonito G."/>
            <person name="Buee M."/>
            <person name="Carver A."/>
            <person name="Chen C."/>
            <person name="Cichocki N."/>
            <person name="Clum A."/>
            <person name="Culley D."/>
            <person name="Crous P.W."/>
            <person name="Fauchery L."/>
            <person name="Girlanda M."/>
            <person name="Hayes R."/>
            <person name="Keri Z."/>
            <person name="LaButti K."/>
            <person name="Lipzen A."/>
            <person name="Lombard V."/>
            <person name="Magnuson J."/>
            <person name="Maillard F."/>
            <person name="Morin E."/>
            <person name="Murat C."/>
            <person name="Nolan M."/>
            <person name="Ohm R."/>
            <person name="Pangilinan J."/>
            <person name="Pereira M."/>
            <person name="Perotto S."/>
            <person name="Peter M."/>
            <person name="Riley R."/>
            <person name="Sitrit Y."/>
            <person name="Stielow B."/>
            <person name="Szollosi G."/>
            <person name="Zifcakova L."/>
            <person name="Stursova M."/>
            <person name="Spatafora J.W."/>
            <person name="Tedersoo L."/>
            <person name="Vaario L.-M."/>
            <person name="Yamada A."/>
            <person name="Yan M."/>
            <person name="Wang P."/>
            <person name="Xu J."/>
            <person name="Bruns T."/>
            <person name="Baldrian P."/>
            <person name="Vilgalys R."/>
            <person name="Henrissat B."/>
            <person name="Grigoriev I.V."/>
            <person name="Hibbett D."/>
            <person name="Nagy L.G."/>
            <person name="Martin F.M."/>
        </authorList>
    </citation>
    <scope>NUCLEOTIDE SEQUENCE</scope>
    <source>
        <strain evidence="1">Prilba</strain>
    </source>
</reference>
<reference evidence="1" key="2">
    <citation type="journal article" date="2020" name="Nat. Commun.">
        <title>Large-scale genome sequencing of mycorrhizal fungi provides insights into the early evolution of symbiotic traits.</title>
        <authorList>
            <person name="Miyauchi S."/>
            <person name="Kiss E."/>
            <person name="Kuo A."/>
            <person name="Drula E."/>
            <person name="Kohler A."/>
            <person name="Sanchez-Garcia M."/>
            <person name="Morin E."/>
            <person name="Andreopoulos B."/>
            <person name="Barry K.W."/>
            <person name="Bonito G."/>
            <person name="Buee M."/>
            <person name="Carver A."/>
            <person name="Chen C."/>
            <person name="Cichocki N."/>
            <person name="Clum A."/>
            <person name="Culley D."/>
            <person name="Crous P.W."/>
            <person name="Fauchery L."/>
            <person name="Girlanda M."/>
            <person name="Hayes R.D."/>
            <person name="Keri Z."/>
            <person name="LaButti K."/>
            <person name="Lipzen A."/>
            <person name="Lombard V."/>
            <person name="Magnuson J."/>
            <person name="Maillard F."/>
            <person name="Murat C."/>
            <person name="Nolan M."/>
            <person name="Ohm R.A."/>
            <person name="Pangilinan J."/>
            <person name="Pereira M.F."/>
            <person name="Perotto S."/>
            <person name="Peter M."/>
            <person name="Pfister S."/>
            <person name="Riley R."/>
            <person name="Sitrit Y."/>
            <person name="Stielow J.B."/>
            <person name="Szollosi G."/>
            <person name="Zifcakova L."/>
            <person name="Stursova M."/>
            <person name="Spatafora J.W."/>
            <person name="Tedersoo L."/>
            <person name="Vaario L.M."/>
            <person name="Yamada A."/>
            <person name="Yan M."/>
            <person name="Wang P."/>
            <person name="Xu J."/>
            <person name="Bruns T."/>
            <person name="Baldrian P."/>
            <person name="Vilgalys R."/>
            <person name="Dunand C."/>
            <person name="Henrissat B."/>
            <person name="Grigoriev I.V."/>
            <person name="Hibbett D."/>
            <person name="Nagy L.G."/>
            <person name="Martin F.M."/>
        </authorList>
    </citation>
    <scope>NUCLEOTIDE SEQUENCE</scope>
    <source>
        <strain evidence="1">Prilba</strain>
    </source>
</reference>
<evidence type="ECO:0000313" key="1">
    <source>
        <dbReference type="EMBL" id="KAF8460873.1"/>
    </source>
</evidence>
<name>A0A9P5JSX9_9AGAM</name>
<dbReference type="AlphaFoldDB" id="A0A9P5JSX9"/>
<gene>
    <name evidence="1" type="ORF">DFH94DRAFT_858311</name>
</gene>
<accession>A0A9P5JSX9</accession>
<evidence type="ECO:0000313" key="2">
    <source>
        <dbReference type="Proteomes" id="UP000759537"/>
    </source>
</evidence>